<dbReference type="KEGG" id="ngl:RG1141_CH18670"/>
<dbReference type="eggNOG" id="COG4954">
    <property type="taxonomic scope" value="Bacteria"/>
</dbReference>
<protein>
    <recommendedName>
        <fullName evidence="3">DUF2000 domain-containing protein</fullName>
    </recommendedName>
</protein>
<proteinExistence type="predicted"/>
<evidence type="ECO:0000313" key="1">
    <source>
        <dbReference type="EMBL" id="CDN54207.1"/>
    </source>
</evidence>
<accession>A0A068T6P6</accession>
<dbReference type="PIRSF" id="PIRSF033736">
    <property type="entry name" value="UCP033763"/>
    <property type="match status" value="1"/>
</dbReference>
<name>A0A068T6P6_NEOGA</name>
<evidence type="ECO:0008006" key="3">
    <source>
        <dbReference type="Google" id="ProtNLM"/>
    </source>
</evidence>
<evidence type="ECO:0000313" key="2">
    <source>
        <dbReference type="Proteomes" id="UP000028186"/>
    </source>
</evidence>
<dbReference type="Pfam" id="PF09391">
    <property type="entry name" value="DUF2000"/>
    <property type="match status" value="1"/>
</dbReference>
<dbReference type="Gene3D" id="3.40.1490.10">
    <property type="entry name" value="Bit1"/>
    <property type="match status" value="1"/>
</dbReference>
<dbReference type="AlphaFoldDB" id="A0A068T6P6"/>
<dbReference type="InterPro" id="IPR018988">
    <property type="entry name" value="DUF2000"/>
</dbReference>
<dbReference type="Proteomes" id="UP000028186">
    <property type="component" value="Chromosome I"/>
</dbReference>
<dbReference type="PATRIC" id="fig|1028801.3.peg.1895"/>
<dbReference type="HOGENOM" id="CLU_121942_2_0_5"/>
<gene>
    <name evidence="1" type="ORF">RG1141_CH18670</name>
</gene>
<organism evidence="1 2">
    <name type="scientific">Neorhizobium galegae bv. officinalis bv. officinalis str. HAMBI 1141</name>
    <dbReference type="NCBI Taxonomy" id="1028801"/>
    <lineage>
        <taxon>Bacteria</taxon>
        <taxon>Pseudomonadati</taxon>
        <taxon>Pseudomonadota</taxon>
        <taxon>Alphaproteobacteria</taxon>
        <taxon>Hyphomicrobiales</taxon>
        <taxon>Rhizobiaceae</taxon>
        <taxon>Rhizobium/Agrobacterium group</taxon>
        <taxon>Neorhizobium</taxon>
    </lineage>
</organism>
<dbReference type="SUPFAM" id="SSF102462">
    <property type="entry name" value="Peptidyl-tRNA hydrolase II"/>
    <property type="match status" value="1"/>
</dbReference>
<sequence>MTDDIRLAIIVNPALPLGLVANTVGAISVGLGARMPALAARRLTDRENRTIDISSALPVPILQAQAETIRSLMLKALLPLQDHAIVPFPAFARSLHDYRDYEAAFPDRDLAEEEIDGLGLAGPSKWIKSLTGSLKLLR</sequence>
<reference evidence="2" key="1">
    <citation type="journal article" date="2014" name="BMC Genomics">
        <title>Genome sequencing of two Neorhizobium galegae strains reveals a noeT gene responsible for the unusual acetylation of the nodulation factors.</title>
        <authorList>
            <person name="Osterman J."/>
            <person name="Marsh J."/>
            <person name="Laine P.K."/>
            <person name="Zeng Z."/>
            <person name="Alatalo E."/>
            <person name="Sullivan J.T."/>
            <person name="Young J.P."/>
            <person name="Thomas-Oates J."/>
            <person name="Paulin L."/>
            <person name="Lindstrom K."/>
        </authorList>
    </citation>
    <scope>NUCLEOTIDE SEQUENCE [LARGE SCALE GENOMIC DNA]</scope>
    <source>
        <strain evidence="2">HAMBI 1141</strain>
    </source>
</reference>
<dbReference type="InterPro" id="IPR023476">
    <property type="entry name" value="Pep_tRNA_hydro_II_dom_sf"/>
</dbReference>
<dbReference type="RefSeq" id="WP_038543151.1">
    <property type="nucleotide sequence ID" value="NZ_HG938355.1"/>
</dbReference>
<dbReference type="InterPro" id="IPR017021">
    <property type="entry name" value="UCP033763"/>
</dbReference>
<dbReference type="EMBL" id="HG938355">
    <property type="protein sequence ID" value="CDN54207.1"/>
    <property type="molecule type" value="Genomic_DNA"/>
</dbReference>